<dbReference type="AlphaFoldDB" id="A0A817RP70"/>
<dbReference type="InterPro" id="IPR000340">
    <property type="entry name" value="Dual-sp_phosphatase_cat-dom"/>
</dbReference>
<proteinExistence type="inferred from homology"/>
<evidence type="ECO:0000259" key="6">
    <source>
        <dbReference type="PROSITE" id="PS50056"/>
    </source>
</evidence>
<dbReference type="Proteomes" id="UP000663851">
    <property type="component" value="Unassembled WGS sequence"/>
</dbReference>
<evidence type="ECO:0000256" key="3">
    <source>
        <dbReference type="ARBA" id="ARBA00022801"/>
    </source>
</evidence>
<dbReference type="InterPro" id="IPR029021">
    <property type="entry name" value="Prot-tyrosine_phosphatase-like"/>
</dbReference>
<dbReference type="Proteomes" id="UP000663825">
    <property type="component" value="Unassembled WGS sequence"/>
</dbReference>
<protein>
    <recommendedName>
        <fullName evidence="2">protein-tyrosine-phosphatase</fullName>
        <ecNumber evidence="2">3.1.3.48</ecNumber>
    </recommendedName>
</protein>
<dbReference type="Pfam" id="PF00782">
    <property type="entry name" value="DSPc"/>
    <property type="match status" value="1"/>
</dbReference>
<dbReference type="GO" id="GO:0005737">
    <property type="term" value="C:cytoplasm"/>
    <property type="evidence" value="ECO:0007669"/>
    <property type="project" value="TreeGrafter"/>
</dbReference>
<evidence type="ECO:0000313" key="14">
    <source>
        <dbReference type="EMBL" id="CAF4331570.1"/>
    </source>
</evidence>
<evidence type="ECO:0000256" key="1">
    <source>
        <dbReference type="ARBA" id="ARBA00008601"/>
    </source>
</evidence>
<dbReference type="EMBL" id="CAJNYU010003665">
    <property type="protein sequence ID" value="CAF3691655.1"/>
    <property type="molecule type" value="Genomic_DNA"/>
</dbReference>
<accession>A0A817RP70</accession>
<dbReference type="GO" id="GO:0043409">
    <property type="term" value="P:negative regulation of MAPK cascade"/>
    <property type="evidence" value="ECO:0007669"/>
    <property type="project" value="TreeGrafter"/>
</dbReference>
<evidence type="ECO:0000259" key="5">
    <source>
        <dbReference type="PROSITE" id="PS50054"/>
    </source>
</evidence>
<dbReference type="EMBL" id="CAJOBQ010000337">
    <property type="protein sequence ID" value="CAF4331570.1"/>
    <property type="molecule type" value="Genomic_DNA"/>
</dbReference>
<evidence type="ECO:0000313" key="19">
    <source>
        <dbReference type="Proteomes" id="UP000663873"/>
    </source>
</evidence>
<dbReference type="EC" id="3.1.3.48" evidence="2"/>
<dbReference type="PROSITE" id="PS50206">
    <property type="entry name" value="RHODANESE_3"/>
    <property type="match status" value="1"/>
</dbReference>
<dbReference type="Proteomes" id="UP000663865">
    <property type="component" value="Unassembled WGS sequence"/>
</dbReference>
<dbReference type="Proteomes" id="UP000663833">
    <property type="component" value="Unassembled WGS sequence"/>
</dbReference>
<evidence type="ECO:0000313" key="13">
    <source>
        <dbReference type="EMBL" id="CAF4215068.1"/>
    </source>
</evidence>
<reference evidence="9" key="1">
    <citation type="submission" date="2021-02" db="EMBL/GenBank/DDBJ databases">
        <authorList>
            <person name="Nowell W R."/>
        </authorList>
    </citation>
    <scope>NUCLEOTIDE SEQUENCE</scope>
</reference>
<dbReference type="Proteomes" id="UP000663872">
    <property type="component" value="Unassembled WGS sequence"/>
</dbReference>
<dbReference type="OrthoDB" id="165342at2759"/>
<evidence type="ECO:0000313" key="8">
    <source>
        <dbReference type="EMBL" id="CAF3088404.1"/>
    </source>
</evidence>
<dbReference type="Gene3D" id="3.40.250.10">
    <property type="entry name" value="Rhodanese-like domain"/>
    <property type="match status" value="1"/>
</dbReference>
<dbReference type="EMBL" id="CAJOBP010003453">
    <property type="protein sequence ID" value="CAF4405819.1"/>
    <property type="molecule type" value="Genomic_DNA"/>
</dbReference>
<evidence type="ECO:0000313" key="17">
    <source>
        <dbReference type="EMBL" id="CAF4632635.1"/>
    </source>
</evidence>
<evidence type="ECO:0000313" key="11">
    <source>
        <dbReference type="EMBL" id="CAF3643475.1"/>
    </source>
</evidence>
<evidence type="ECO:0000256" key="2">
    <source>
        <dbReference type="ARBA" id="ARBA00013064"/>
    </source>
</evidence>
<dbReference type="Proteomes" id="UP000663873">
    <property type="component" value="Unassembled WGS sequence"/>
</dbReference>
<gene>
    <name evidence="12" type="ORF">FME351_LOCUS27102</name>
    <name evidence="10" type="ORF">GRG538_LOCUS18310</name>
    <name evidence="13" type="ORF">HFQ381_LOCUS8277</name>
    <name evidence="11" type="ORF">KIK155_LOCUS23064</name>
    <name evidence="9" type="ORF">LUA448_LOCUS6003</name>
    <name evidence="16" type="ORF">QYT958_LOCUS13230</name>
    <name evidence="8" type="ORF">TIS948_LOCUS6188</name>
    <name evidence="17" type="ORF">TOA249_LOCUS12705</name>
    <name evidence="14" type="ORF">TSG867_LOCUS8249</name>
    <name evidence="15" type="ORF">UJA718_LOCUS19446</name>
</gene>
<keyword evidence="4" id="KW-0904">Protein phosphatase</keyword>
<dbReference type="InterPro" id="IPR001763">
    <property type="entry name" value="Rhodanese-like_dom"/>
</dbReference>
<dbReference type="CDD" id="cd14498">
    <property type="entry name" value="DSP"/>
    <property type="match status" value="1"/>
</dbReference>
<comment type="similarity">
    <text evidence="1">Belongs to the protein-tyrosine phosphatase family. Non-receptor class dual specificity subfamily.</text>
</comment>
<dbReference type="Proteomes" id="UP000663862">
    <property type="component" value="Unassembled WGS sequence"/>
</dbReference>
<dbReference type="InterPro" id="IPR016130">
    <property type="entry name" value="Tyr_Pase_AS"/>
</dbReference>
<dbReference type="PANTHER" id="PTHR10159:SF519">
    <property type="entry name" value="DUAL SPECIFICITY PROTEIN PHOSPHATASE MPK3"/>
    <property type="match status" value="1"/>
</dbReference>
<dbReference type="EMBL" id="CAJNYT010002981">
    <property type="protein sequence ID" value="CAF3513180.1"/>
    <property type="molecule type" value="Genomic_DNA"/>
</dbReference>
<dbReference type="SUPFAM" id="SSF52799">
    <property type="entry name" value="(Phosphotyrosine protein) phosphatases II"/>
    <property type="match status" value="1"/>
</dbReference>
<dbReference type="Proteomes" id="UP000663838">
    <property type="component" value="Unassembled WGS sequence"/>
</dbReference>
<dbReference type="InterPro" id="IPR020422">
    <property type="entry name" value="TYR_PHOSPHATASE_DUAL_dom"/>
</dbReference>
<evidence type="ECO:0000259" key="7">
    <source>
        <dbReference type="PROSITE" id="PS50206"/>
    </source>
</evidence>
<dbReference type="Proteomes" id="UP000663869">
    <property type="component" value="Unassembled WGS sequence"/>
</dbReference>
<feature type="domain" description="Rhodanese" evidence="7">
    <location>
        <begin position="81"/>
        <end position="193"/>
    </location>
</feature>
<evidence type="ECO:0000313" key="16">
    <source>
        <dbReference type="EMBL" id="CAF4627004.1"/>
    </source>
</evidence>
<dbReference type="EMBL" id="CAJOBS010000727">
    <property type="protein sequence ID" value="CAF4632635.1"/>
    <property type="molecule type" value="Genomic_DNA"/>
</dbReference>
<dbReference type="GO" id="GO:0004725">
    <property type="term" value="F:protein tyrosine phosphatase activity"/>
    <property type="evidence" value="ECO:0007669"/>
    <property type="project" value="UniProtKB-EC"/>
</dbReference>
<dbReference type="SMART" id="SM00195">
    <property type="entry name" value="DSPc"/>
    <property type="match status" value="1"/>
</dbReference>
<evidence type="ECO:0000313" key="12">
    <source>
        <dbReference type="EMBL" id="CAF3691655.1"/>
    </source>
</evidence>
<dbReference type="Pfam" id="PF00581">
    <property type="entry name" value="Rhodanese"/>
    <property type="match status" value="1"/>
</dbReference>
<dbReference type="EMBL" id="CAJNXB010000716">
    <property type="protein sequence ID" value="CAF3088404.1"/>
    <property type="molecule type" value="Genomic_DNA"/>
</dbReference>
<dbReference type="PROSITE" id="PS50054">
    <property type="entry name" value="TYR_PHOSPHATASE_DUAL"/>
    <property type="match status" value="1"/>
</dbReference>
<evidence type="ECO:0000313" key="18">
    <source>
        <dbReference type="Proteomes" id="UP000663833"/>
    </source>
</evidence>
<dbReference type="EMBL" id="CAJNYD010000549">
    <property type="protein sequence ID" value="CAF3271852.1"/>
    <property type="molecule type" value="Genomic_DNA"/>
</dbReference>
<dbReference type="PRINTS" id="PR01908">
    <property type="entry name" value="ADSPHPHTASE"/>
</dbReference>
<feature type="domain" description="Tyrosine specific protein phosphatases" evidence="6">
    <location>
        <begin position="284"/>
        <end position="343"/>
    </location>
</feature>
<keyword evidence="3" id="KW-0378">Hydrolase</keyword>
<feature type="domain" description="Tyrosine-protein phosphatase" evidence="5">
    <location>
        <begin position="220"/>
        <end position="364"/>
    </location>
</feature>
<dbReference type="EMBL" id="CAJOBO010000411">
    <property type="protein sequence ID" value="CAF4215068.1"/>
    <property type="molecule type" value="Genomic_DNA"/>
</dbReference>
<dbReference type="PROSITE" id="PS50056">
    <property type="entry name" value="TYR_PHOSPHATASE_2"/>
    <property type="match status" value="1"/>
</dbReference>
<dbReference type="PROSITE" id="PS00383">
    <property type="entry name" value="TYR_PHOSPHATASE_1"/>
    <property type="match status" value="1"/>
</dbReference>
<dbReference type="SUPFAM" id="SSF52821">
    <property type="entry name" value="Rhodanese/Cell cycle control phosphatase"/>
    <property type="match status" value="1"/>
</dbReference>
<sequence length="414" mass="46975">MLSNVENSTSNSINLIFSKSLPSCITSNANETIKYPSTEKRTPLTKAYSCSDAMSSCSNEHFLFISPREFCELMSESSHMHERKYPIVDCRSQIDFGCERIRSSHNVNCRAKIMARKLMSKRLEEVEPSLSACLNNSDIVILYDQSTDERIRDKIRSSPINLVIQAANKSNKKVHIIQGGFDAVKNQYPHLIECAIDIMPREKHEHDHLPSSPEVFDKENFTMSQILPHVFVGNVHDAQNLDRLNQNGITHIINSTPDLPCLWEKKCQYMRVAIRDLPSENIRKNFDKTFQFIDEALRQKTSNVLVHCSAGISRSSTIVLAFMIKKYRMTLDEAFTKMRQLRPIVDPNISFIIQLRDWEKSVLLTTGTKLDPADDTSNISCTVTRSAPSVTYCGSTSKSKTDKNSLTESAIIVK</sequence>
<evidence type="ECO:0000313" key="15">
    <source>
        <dbReference type="EMBL" id="CAF4405819.1"/>
    </source>
</evidence>
<organism evidence="9 18">
    <name type="scientific">Rotaria socialis</name>
    <dbReference type="NCBI Taxonomy" id="392032"/>
    <lineage>
        <taxon>Eukaryota</taxon>
        <taxon>Metazoa</taxon>
        <taxon>Spiralia</taxon>
        <taxon>Gnathifera</taxon>
        <taxon>Rotifera</taxon>
        <taxon>Eurotatoria</taxon>
        <taxon>Bdelloidea</taxon>
        <taxon>Philodinida</taxon>
        <taxon>Philodinidae</taxon>
        <taxon>Rotaria</taxon>
    </lineage>
</organism>
<dbReference type="InterPro" id="IPR036873">
    <property type="entry name" value="Rhodanese-like_dom_sf"/>
</dbReference>
<dbReference type="Proteomes" id="UP000663848">
    <property type="component" value="Unassembled WGS sequence"/>
</dbReference>
<evidence type="ECO:0000256" key="4">
    <source>
        <dbReference type="ARBA" id="ARBA00022912"/>
    </source>
</evidence>
<dbReference type="EMBL" id="CAJNYV010004094">
    <property type="protein sequence ID" value="CAF3643475.1"/>
    <property type="molecule type" value="Genomic_DNA"/>
</dbReference>
<dbReference type="EMBL" id="CAJOBR010001674">
    <property type="protein sequence ID" value="CAF4627004.1"/>
    <property type="molecule type" value="Genomic_DNA"/>
</dbReference>
<name>A0A817RP70_9BILA</name>
<dbReference type="PANTHER" id="PTHR10159">
    <property type="entry name" value="DUAL SPECIFICITY PROTEIN PHOSPHATASE"/>
    <property type="match status" value="1"/>
</dbReference>
<dbReference type="Gene3D" id="3.90.190.10">
    <property type="entry name" value="Protein tyrosine phosphatase superfamily"/>
    <property type="match status" value="1"/>
</dbReference>
<evidence type="ECO:0000313" key="10">
    <source>
        <dbReference type="EMBL" id="CAF3513180.1"/>
    </source>
</evidence>
<dbReference type="InterPro" id="IPR000387">
    <property type="entry name" value="Tyr_Pase_dom"/>
</dbReference>
<evidence type="ECO:0000313" key="9">
    <source>
        <dbReference type="EMBL" id="CAF3271852.1"/>
    </source>
</evidence>
<keyword evidence="19" id="KW-1185">Reference proteome</keyword>
<comment type="caution">
    <text evidence="9">The sequence shown here is derived from an EMBL/GenBank/DDBJ whole genome shotgun (WGS) entry which is preliminary data.</text>
</comment>